<dbReference type="GO" id="GO:1990904">
    <property type="term" value="C:ribonucleoprotein complex"/>
    <property type="evidence" value="ECO:0007669"/>
    <property type="project" value="UniProtKB-KW"/>
</dbReference>
<evidence type="ECO:0000259" key="7">
    <source>
        <dbReference type="PROSITE" id="PS50988"/>
    </source>
</evidence>
<dbReference type="PANTHER" id="PTHR14202:SF0">
    <property type="entry name" value="RNA-BINDING PROTEIN RO60"/>
    <property type="match status" value="1"/>
</dbReference>
<keyword evidence="6" id="KW-0687">Ribonucleoprotein</keyword>
<dbReference type="AlphaFoldDB" id="A0A1B2HBZ2"/>
<dbReference type="InterPro" id="IPR036465">
    <property type="entry name" value="vWFA_dom_sf"/>
</dbReference>
<dbReference type="RefSeq" id="WP_065913664.1">
    <property type="nucleotide sequence ID" value="NZ_CP016793.1"/>
</dbReference>
<dbReference type="EMBL" id="CP016793">
    <property type="protein sequence ID" value="ANZ35248.1"/>
    <property type="molecule type" value="Genomic_DNA"/>
</dbReference>
<evidence type="ECO:0000256" key="4">
    <source>
        <dbReference type="ARBA" id="ARBA00022723"/>
    </source>
</evidence>
<dbReference type="SUPFAM" id="SSF53300">
    <property type="entry name" value="vWA-like"/>
    <property type="match status" value="1"/>
</dbReference>
<dbReference type="GO" id="GO:0003723">
    <property type="term" value="F:RNA binding"/>
    <property type="evidence" value="ECO:0007669"/>
    <property type="project" value="UniProtKB-KW"/>
</dbReference>
<evidence type="ECO:0000313" key="8">
    <source>
        <dbReference type="EMBL" id="ANZ35248.1"/>
    </source>
</evidence>
<dbReference type="GO" id="GO:0005737">
    <property type="term" value="C:cytoplasm"/>
    <property type="evidence" value="ECO:0007669"/>
    <property type="project" value="UniProtKB-SubCell"/>
</dbReference>
<sequence length="547" mass="60152">MARFNTQGVRPAVSSPVVSTPTIARNHQGGEAFARDTKSELFLHAVSNMVGTDTFYESAEKRDVRYADLVRTVALEDPAWTARFLLWLRTEANMRTASLVGAAEYVHARLAAAGTRPADQHETQALDGTFDGDHLNYVLAANRNVIESVLQRADEPGELLAYWTAVHGRKVPKPVKRGIADAIQRLWDERAVLKWDSTARGFRMADVLNLAHPSPKADWQGDLFQHMLDRRRDNEAAIPARLEMMAARAELMKWPVEKRRALFDRDRDAVSSVLRQAGMTWESVAGWLQGPMTAQVWEALVPTMGYMALLRQLRNFDEAGVSDEVAAEVAAKLADPAQVERSQQFPFRFLAAYRAAPSLRWGHTLEKALQASLRNVPALPGRTLVLIDRSPSMFPGYHFSTPSKSDITCADQAAVFGCAVAMRAANATTVLFGGTSRKVDPPRGGSLLKFVDGLGDPISYTDTAAAVREHFAGHDRVIIVTDEQSASADAAASVPGSTPVYVWNLGGYQHGNTRSGARNRHTFGGLTDAAFKMIPWLESGRDATWPF</sequence>
<dbReference type="GO" id="GO:0046872">
    <property type="term" value="F:metal ion binding"/>
    <property type="evidence" value="ECO:0007669"/>
    <property type="project" value="UniProtKB-KW"/>
</dbReference>
<reference evidence="8 9" key="1">
    <citation type="submission" date="2016-07" db="EMBL/GenBank/DDBJ databases">
        <title>Complete genome sequence of the Lentzea guizhouensis DHS C013.</title>
        <authorList>
            <person name="Cao C."/>
        </authorList>
    </citation>
    <scope>NUCLEOTIDE SEQUENCE [LARGE SCALE GENOMIC DNA]</scope>
    <source>
        <strain evidence="8 9">DHS C013</strain>
    </source>
</reference>
<gene>
    <name evidence="8" type="ORF">BBK82_03320</name>
</gene>
<dbReference type="Pfam" id="PF05731">
    <property type="entry name" value="TROVE"/>
    <property type="match status" value="1"/>
</dbReference>
<dbReference type="InterPro" id="IPR037214">
    <property type="entry name" value="TROVE_dom_sf"/>
</dbReference>
<dbReference type="OrthoDB" id="208855at2"/>
<name>A0A1B2HBZ2_9PSEU</name>
<accession>A0A1B2HBZ2</accession>
<evidence type="ECO:0000256" key="5">
    <source>
        <dbReference type="ARBA" id="ARBA00022884"/>
    </source>
</evidence>
<evidence type="ECO:0000313" key="9">
    <source>
        <dbReference type="Proteomes" id="UP000093053"/>
    </source>
</evidence>
<comment type="subcellular location">
    <subcellularLocation>
        <location evidence="1">Cytoplasm</location>
    </subcellularLocation>
</comment>
<dbReference type="Proteomes" id="UP000093053">
    <property type="component" value="Chromosome"/>
</dbReference>
<keyword evidence="9" id="KW-1185">Reference proteome</keyword>
<dbReference type="Gene3D" id="3.40.50.410">
    <property type="entry name" value="von Willebrand factor, type A domain"/>
    <property type="match status" value="1"/>
</dbReference>
<keyword evidence="4" id="KW-0479">Metal-binding</keyword>
<evidence type="ECO:0000256" key="6">
    <source>
        <dbReference type="ARBA" id="ARBA00023274"/>
    </source>
</evidence>
<dbReference type="PANTHER" id="PTHR14202">
    <property type="entry name" value="60 KDA RIBONUCLEOPROTEIN SSA/RO"/>
    <property type="match status" value="1"/>
</dbReference>
<keyword evidence="5" id="KW-0694">RNA-binding</keyword>
<dbReference type="KEGG" id="led:BBK82_03320"/>
<keyword evidence="3" id="KW-0963">Cytoplasm</keyword>
<evidence type="ECO:0000256" key="2">
    <source>
        <dbReference type="ARBA" id="ARBA00007814"/>
    </source>
</evidence>
<organism evidence="8 9">
    <name type="scientific">Lentzea guizhouensis</name>
    <dbReference type="NCBI Taxonomy" id="1586287"/>
    <lineage>
        <taxon>Bacteria</taxon>
        <taxon>Bacillati</taxon>
        <taxon>Actinomycetota</taxon>
        <taxon>Actinomycetes</taxon>
        <taxon>Pseudonocardiales</taxon>
        <taxon>Pseudonocardiaceae</taxon>
        <taxon>Lentzea</taxon>
    </lineage>
</organism>
<dbReference type="PROSITE" id="PS50988">
    <property type="entry name" value="TROVE"/>
    <property type="match status" value="1"/>
</dbReference>
<dbReference type="SUPFAM" id="SSF140864">
    <property type="entry name" value="TROVE domain-like"/>
    <property type="match status" value="1"/>
</dbReference>
<dbReference type="InterPro" id="IPR008858">
    <property type="entry name" value="TROVE_dom"/>
</dbReference>
<comment type="similarity">
    <text evidence="2">Belongs to the Ro 60 kDa family.</text>
</comment>
<evidence type="ECO:0000256" key="1">
    <source>
        <dbReference type="ARBA" id="ARBA00004496"/>
    </source>
</evidence>
<dbReference type="STRING" id="1586287.BBK82_03320"/>
<protein>
    <submittedName>
        <fullName evidence="8">RNA-binding protein</fullName>
    </submittedName>
</protein>
<evidence type="ECO:0000256" key="3">
    <source>
        <dbReference type="ARBA" id="ARBA00022490"/>
    </source>
</evidence>
<dbReference type="InterPro" id="IPR040322">
    <property type="entry name" value="TROVE2"/>
</dbReference>
<feature type="domain" description="TROVE" evidence="7">
    <location>
        <begin position="24"/>
        <end position="381"/>
    </location>
</feature>
<proteinExistence type="inferred from homology"/>